<dbReference type="SUPFAM" id="SSF54928">
    <property type="entry name" value="RNA-binding domain, RBD"/>
    <property type="match status" value="2"/>
</dbReference>
<dbReference type="STRING" id="660025.F9FE67"/>
<feature type="compositionally biased region" description="Basic and acidic residues" evidence="4">
    <location>
        <begin position="347"/>
        <end position="358"/>
    </location>
</feature>
<feature type="domain" description="RRM" evidence="5">
    <location>
        <begin position="430"/>
        <end position="503"/>
    </location>
</feature>
<dbReference type="SMART" id="SM00360">
    <property type="entry name" value="RRM"/>
    <property type="match status" value="2"/>
</dbReference>
<evidence type="ECO:0000259" key="5">
    <source>
        <dbReference type="PROSITE" id="PS50102"/>
    </source>
</evidence>
<keyword evidence="1" id="KW-0677">Repeat</keyword>
<evidence type="ECO:0000256" key="3">
    <source>
        <dbReference type="PROSITE-ProRule" id="PRU00176"/>
    </source>
</evidence>
<keyword evidence="2 3" id="KW-0694">RNA-binding</keyword>
<feature type="region of interest" description="Disordered" evidence="4">
    <location>
        <begin position="308"/>
        <end position="386"/>
    </location>
</feature>
<dbReference type="PANTHER" id="PTHR24012">
    <property type="entry name" value="RNA BINDING PROTEIN"/>
    <property type="match status" value="1"/>
</dbReference>
<dbReference type="Pfam" id="PF00076">
    <property type="entry name" value="RRM_1"/>
    <property type="match status" value="2"/>
</dbReference>
<accession>F9FE67</accession>
<dbReference type="GO" id="GO:0003723">
    <property type="term" value="F:RNA binding"/>
    <property type="evidence" value="ECO:0007669"/>
    <property type="project" value="UniProtKB-UniRule"/>
</dbReference>
<dbReference type="FunFam" id="3.30.70.330:FF:000468">
    <property type="entry name" value="Related to single-stranded DNA-binding protein MSSP-1"/>
    <property type="match status" value="1"/>
</dbReference>
<dbReference type="InterPro" id="IPR035979">
    <property type="entry name" value="RBD_domain_sf"/>
</dbReference>
<dbReference type="InterPro" id="IPR000504">
    <property type="entry name" value="RRM_dom"/>
</dbReference>
<sequence length="753" mass="82357">MQLAVTCIPRCSWNRMTNMHAWSDKILHPLLRISARDIGKMTTREADICLRTSAGAQGISQHIQEKASDPDHFSYLVSLLLRVYDLVHIYETLTLTTLKADLRNPRSLGTPEFVIIGFFQPALSINCLIIIQAPEPDFHTSTDYSHLALLFAADLLLVSPTKSGPSSSPNDKSSDTCIDISVIHSHSMATMEPTTGVAPFLSNQPDRRPQHLAIPASTDHNALLGHFQGLSLTGMTLPAPQGAPVPMPPPYMVSPDGLILASMPGSQSVAINHPNESNYPGYQMNGAYANPYALSGPLVPFTPARANVGHPRGDRTQSEVPGLENRRGSYSTTESAPATPFYGSWPNREHGPRVHSDRSAYTTPSPHQLVGSHHAEATTKTKPSPVSDHVLDEILAKEPAIPTAVPAVFTPAGQMKSLEQSLENRIPGNRNVYIRGLYPTTDDQTLYQFTSRFGEVETSKAIIDTATGACKGFGFAKFFDVAHSEMCIRGFHRLGYEVGFARACSPNPWMSVEKGKLTFVQESFNSRLKAEGDDDSTNLYISNLPKSLTEVELGAIFRDYTILSSKILRDSMGNSRGVGFARFENRDICDDVIERFHGSSVGDEGLLMNIRYADTPAQKELKRVTAERRQFRTNEYNIGAYGTPLVGYGGSMYPYHAQNRRAAVPITRLPMPPAPSVSDTNNETRRLASQRQSIGTAAIGSTDEVIATPVSSECDENATVHVDAMVAGSSFDASPSIKKDIKKDVKREIQKEV</sequence>
<evidence type="ECO:0000256" key="1">
    <source>
        <dbReference type="ARBA" id="ARBA00022737"/>
    </source>
</evidence>
<comment type="caution">
    <text evidence="6">The sequence shown here is derived from an EMBL/GenBank/DDBJ whole genome shotgun (WGS) entry which is preliminary data.</text>
</comment>
<dbReference type="OrthoDB" id="271725at2759"/>
<dbReference type="PaxDb" id="5507-FOXG_08275P0"/>
<organism evidence="6">
    <name type="scientific">Fusarium oxysporum (strain Fo5176)</name>
    <name type="common">Fusarium vascular wilt</name>
    <dbReference type="NCBI Taxonomy" id="660025"/>
    <lineage>
        <taxon>Eukaryota</taxon>
        <taxon>Fungi</taxon>
        <taxon>Dikarya</taxon>
        <taxon>Ascomycota</taxon>
        <taxon>Pezizomycotina</taxon>
        <taxon>Sordariomycetes</taxon>
        <taxon>Hypocreomycetidae</taxon>
        <taxon>Hypocreales</taxon>
        <taxon>Nectriaceae</taxon>
        <taxon>Fusarium</taxon>
        <taxon>Fusarium oxysporum species complex</taxon>
    </lineage>
</organism>
<evidence type="ECO:0000256" key="2">
    <source>
        <dbReference type="ARBA" id="ARBA00022884"/>
    </source>
</evidence>
<dbReference type="Gene3D" id="3.30.70.330">
    <property type="match status" value="2"/>
</dbReference>
<dbReference type="PROSITE" id="PS50102">
    <property type="entry name" value="RRM"/>
    <property type="match status" value="2"/>
</dbReference>
<proteinExistence type="predicted"/>
<evidence type="ECO:0000313" key="6">
    <source>
        <dbReference type="EMBL" id="EGU84800.1"/>
    </source>
</evidence>
<protein>
    <recommendedName>
        <fullName evidence="5">RRM domain-containing protein</fullName>
    </recommendedName>
</protein>
<name>F9FE67_FUSOF</name>
<dbReference type="AlphaFoldDB" id="F9FE67"/>
<gene>
    <name evidence="6" type="ORF">FOXB_04695</name>
</gene>
<evidence type="ECO:0000256" key="4">
    <source>
        <dbReference type="SAM" id="MobiDB-lite"/>
    </source>
</evidence>
<reference evidence="6" key="1">
    <citation type="journal article" date="2012" name="Mol. Plant Microbe Interact.">
        <title>A highly conserved effector in Fusarium oxysporum is required for full virulence on Arabidopsis.</title>
        <authorList>
            <person name="Thatcher L.F."/>
            <person name="Gardiner D.M."/>
            <person name="Kazan K."/>
            <person name="Manners J."/>
        </authorList>
    </citation>
    <scope>NUCLEOTIDE SEQUENCE [LARGE SCALE GENOMIC DNA]</scope>
    <source>
        <strain evidence="6">Fo5176</strain>
    </source>
</reference>
<dbReference type="EMBL" id="AFQF01001474">
    <property type="protein sequence ID" value="EGU84800.1"/>
    <property type="molecule type" value="Genomic_DNA"/>
</dbReference>
<feature type="domain" description="RRM" evidence="5">
    <location>
        <begin position="537"/>
        <end position="615"/>
    </location>
</feature>
<dbReference type="InterPro" id="IPR012677">
    <property type="entry name" value="Nucleotide-bd_a/b_plait_sf"/>
</dbReference>